<dbReference type="InterPro" id="IPR000504">
    <property type="entry name" value="RRM_dom"/>
</dbReference>
<dbReference type="AlphaFoldDB" id="A0A6P5EP66"/>
<reference evidence="5" key="2">
    <citation type="submission" date="2025-08" db="UniProtKB">
        <authorList>
            <consortium name="RefSeq"/>
        </authorList>
    </citation>
    <scope>IDENTIFICATION</scope>
    <source>
        <tissue evidence="5">Leaf</tissue>
    </source>
</reference>
<dbReference type="Gene3D" id="3.30.70.330">
    <property type="match status" value="1"/>
</dbReference>
<dbReference type="SMART" id="SM00360">
    <property type="entry name" value="RRM"/>
    <property type="match status" value="1"/>
</dbReference>
<name>A0A6P5EP66_ANACO</name>
<feature type="domain" description="RRM" evidence="3">
    <location>
        <begin position="35"/>
        <end position="112"/>
    </location>
</feature>
<organism evidence="4 5">
    <name type="scientific">Ananas comosus</name>
    <name type="common">Pineapple</name>
    <name type="synonym">Ananas ananas</name>
    <dbReference type="NCBI Taxonomy" id="4615"/>
    <lineage>
        <taxon>Eukaryota</taxon>
        <taxon>Viridiplantae</taxon>
        <taxon>Streptophyta</taxon>
        <taxon>Embryophyta</taxon>
        <taxon>Tracheophyta</taxon>
        <taxon>Spermatophyta</taxon>
        <taxon>Magnoliopsida</taxon>
        <taxon>Liliopsida</taxon>
        <taxon>Poales</taxon>
        <taxon>Bromeliaceae</taxon>
        <taxon>Bromelioideae</taxon>
        <taxon>Ananas</taxon>
    </lineage>
</organism>
<dbReference type="PANTHER" id="PTHR11176:SF57">
    <property type="entry name" value="PROTEIN BOULE"/>
    <property type="match status" value="1"/>
</dbReference>
<keyword evidence="4" id="KW-1185">Reference proteome</keyword>
<evidence type="ECO:0000313" key="4">
    <source>
        <dbReference type="Proteomes" id="UP000515123"/>
    </source>
</evidence>
<dbReference type="SUPFAM" id="SSF54928">
    <property type="entry name" value="RNA-binding domain, RBD"/>
    <property type="match status" value="1"/>
</dbReference>
<evidence type="ECO:0000313" key="5">
    <source>
        <dbReference type="RefSeq" id="XP_020085314.1"/>
    </source>
</evidence>
<dbReference type="CDD" id="cd12384">
    <property type="entry name" value="RRM_RBM24_RBM38_like"/>
    <property type="match status" value="1"/>
</dbReference>
<dbReference type="RefSeq" id="XP_020085314.1">
    <property type="nucleotide sequence ID" value="XM_020229725.1"/>
</dbReference>
<dbReference type="PANTHER" id="PTHR11176">
    <property type="entry name" value="BOULE-RELATED"/>
    <property type="match status" value="1"/>
</dbReference>
<dbReference type="InterPro" id="IPR035979">
    <property type="entry name" value="RBD_domain_sf"/>
</dbReference>
<protein>
    <submittedName>
        <fullName evidence="5">Uncharacterized protein LOC109708121 isoform X1</fullName>
    </submittedName>
</protein>
<dbReference type="GeneID" id="109708121"/>
<dbReference type="Proteomes" id="UP000515123">
    <property type="component" value="Linkage group 3"/>
</dbReference>
<evidence type="ECO:0000259" key="3">
    <source>
        <dbReference type="PROSITE" id="PS50102"/>
    </source>
</evidence>
<dbReference type="InterPro" id="IPR012677">
    <property type="entry name" value="Nucleotide-bd_a/b_plait_sf"/>
</dbReference>
<proteinExistence type="predicted"/>
<sequence>MALLPRRVQEGGGSVGVGGGSVGVGGGNGDDTTLTKIFVGGLAWGTQRDTMRRYFERFGEIVEAVIITDKNTGRSKGYGFVTFRDPDAAMRACEDPAPVIDGRRANCNLASCRSTQRARPPTPPMQHFAMAQFQLPQIGSDVAASSSYYGSAATATNTSYFHHPSQYANAHFNYGIIIVHIVEEHNNNKCLHHTIQLGQEQITTTSPLIILNTHKTTNHKLSMAYITLKCCSTLICHSISMDMGSLLILFQLQTQRHRALRRFLQVTTSMTRILLHPKILHREGKRNSQSYAILLIHFSNSSTNKLC</sequence>
<evidence type="ECO:0000256" key="2">
    <source>
        <dbReference type="PROSITE-ProRule" id="PRU00176"/>
    </source>
</evidence>
<accession>A0A6P5EP66</accession>
<dbReference type="Pfam" id="PF00076">
    <property type="entry name" value="RRM_1"/>
    <property type="match status" value="1"/>
</dbReference>
<dbReference type="GO" id="GO:0003723">
    <property type="term" value="F:RNA binding"/>
    <property type="evidence" value="ECO:0007669"/>
    <property type="project" value="UniProtKB-UniRule"/>
</dbReference>
<reference evidence="4" key="1">
    <citation type="journal article" date="2015" name="Nat. Genet.">
        <title>The pineapple genome and the evolution of CAM photosynthesis.</title>
        <authorList>
            <person name="Ming R."/>
            <person name="VanBuren R."/>
            <person name="Wai C.M."/>
            <person name="Tang H."/>
            <person name="Schatz M.C."/>
            <person name="Bowers J.E."/>
            <person name="Lyons E."/>
            <person name="Wang M.L."/>
            <person name="Chen J."/>
            <person name="Biggers E."/>
            <person name="Zhang J."/>
            <person name="Huang L."/>
            <person name="Zhang L."/>
            <person name="Miao W."/>
            <person name="Zhang J."/>
            <person name="Ye Z."/>
            <person name="Miao C."/>
            <person name="Lin Z."/>
            <person name="Wang H."/>
            <person name="Zhou H."/>
            <person name="Yim W.C."/>
            <person name="Priest H.D."/>
            <person name="Zheng C."/>
            <person name="Woodhouse M."/>
            <person name="Edger P.P."/>
            <person name="Guyot R."/>
            <person name="Guo H.B."/>
            <person name="Guo H."/>
            <person name="Zheng G."/>
            <person name="Singh R."/>
            <person name="Sharma A."/>
            <person name="Min X."/>
            <person name="Zheng Y."/>
            <person name="Lee H."/>
            <person name="Gurtowski J."/>
            <person name="Sedlazeck F.J."/>
            <person name="Harkess A."/>
            <person name="McKain M.R."/>
            <person name="Liao Z."/>
            <person name="Fang J."/>
            <person name="Liu J."/>
            <person name="Zhang X."/>
            <person name="Zhang Q."/>
            <person name="Hu W."/>
            <person name="Qin Y."/>
            <person name="Wang K."/>
            <person name="Chen L.Y."/>
            <person name="Shirley N."/>
            <person name="Lin Y.R."/>
            <person name="Liu L.Y."/>
            <person name="Hernandez A.G."/>
            <person name="Wright C.L."/>
            <person name="Bulone V."/>
            <person name="Tuskan G.A."/>
            <person name="Heath K."/>
            <person name="Zee F."/>
            <person name="Moore P.H."/>
            <person name="Sunkar R."/>
            <person name="Leebens-Mack J.H."/>
            <person name="Mockler T."/>
            <person name="Bennetzen J.L."/>
            <person name="Freeling M."/>
            <person name="Sankoff D."/>
            <person name="Paterson A.H."/>
            <person name="Zhu X."/>
            <person name="Yang X."/>
            <person name="Smith J.A."/>
            <person name="Cushman J.C."/>
            <person name="Paull R.E."/>
            <person name="Yu Q."/>
        </authorList>
    </citation>
    <scope>NUCLEOTIDE SEQUENCE [LARGE SCALE GENOMIC DNA]</scope>
    <source>
        <strain evidence="4">cv. F153</strain>
    </source>
</reference>
<dbReference type="PROSITE" id="PS50102">
    <property type="entry name" value="RRM"/>
    <property type="match status" value="1"/>
</dbReference>
<keyword evidence="1 2" id="KW-0694">RNA-binding</keyword>
<dbReference type="OrthoDB" id="439808at2759"/>
<gene>
    <name evidence="5" type="primary">LOC109708121</name>
</gene>
<evidence type="ECO:0000256" key="1">
    <source>
        <dbReference type="ARBA" id="ARBA00022884"/>
    </source>
</evidence>